<dbReference type="RefSeq" id="WP_183411151.1">
    <property type="nucleotide sequence ID" value="NZ_JACHWY010000003.1"/>
</dbReference>
<dbReference type="SUPFAM" id="SSF51316">
    <property type="entry name" value="Mss4-like"/>
    <property type="match status" value="1"/>
</dbReference>
<organism evidence="6 7">
    <name type="scientific">Litorivivens lipolytica</name>
    <dbReference type="NCBI Taxonomy" id="1524264"/>
    <lineage>
        <taxon>Bacteria</taxon>
        <taxon>Pseudomonadati</taxon>
        <taxon>Pseudomonadota</taxon>
        <taxon>Gammaproteobacteria</taxon>
        <taxon>Litorivivens</taxon>
    </lineage>
</organism>
<evidence type="ECO:0000256" key="4">
    <source>
        <dbReference type="ARBA" id="ARBA00023239"/>
    </source>
</evidence>
<dbReference type="GO" id="GO:0046872">
    <property type="term" value="F:metal ion binding"/>
    <property type="evidence" value="ECO:0007669"/>
    <property type="project" value="UniProtKB-KW"/>
</dbReference>
<accession>A0A7W4Z6K2</accession>
<dbReference type="AlphaFoldDB" id="A0A7W4Z6K2"/>
<sequence length="133" mass="15447">MKEQYQVRCDCGGVEVAMTGSPKVHAYCHCEDCRELLQVPYRSVLAWEVDQVEVTRGQSKIKVFKHPAKNMTRVFCLECGEVLYNTNAMGWKLVSQLLFLKSNENELPETFQPNAHFFYDRRVVEIDDSLPKR</sequence>
<keyword evidence="4" id="KW-0456">Lyase</keyword>
<evidence type="ECO:0000256" key="2">
    <source>
        <dbReference type="ARBA" id="ARBA00022723"/>
    </source>
</evidence>
<proteinExistence type="inferred from homology"/>
<evidence type="ECO:0000313" key="6">
    <source>
        <dbReference type="EMBL" id="MBB3048363.1"/>
    </source>
</evidence>
<dbReference type="GO" id="GO:0016846">
    <property type="term" value="F:carbon-sulfur lyase activity"/>
    <property type="evidence" value="ECO:0007669"/>
    <property type="project" value="InterPro"/>
</dbReference>
<dbReference type="Gene3D" id="3.90.1590.10">
    <property type="entry name" value="glutathione-dependent formaldehyde- activating enzyme (gfa)"/>
    <property type="match status" value="1"/>
</dbReference>
<keyword evidence="3" id="KW-0862">Zinc</keyword>
<evidence type="ECO:0000256" key="3">
    <source>
        <dbReference type="ARBA" id="ARBA00022833"/>
    </source>
</evidence>
<dbReference type="EMBL" id="JACHWY010000003">
    <property type="protein sequence ID" value="MBB3048363.1"/>
    <property type="molecule type" value="Genomic_DNA"/>
</dbReference>
<evidence type="ECO:0000313" key="7">
    <source>
        <dbReference type="Proteomes" id="UP000537130"/>
    </source>
</evidence>
<protein>
    <recommendedName>
        <fullName evidence="5">CENP-V/GFA domain-containing protein</fullName>
    </recommendedName>
</protein>
<feature type="domain" description="CENP-V/GFA" evidence="5">
    <location>
        <begin position="5"/>
        <end position="120"/>
    </location>
</feature>
<comment type="similarity">
    <text evidence="1">Belongs to the Gfa family.</text>
</comment>
<comment type="caution">
    <text evidence="6">The sequence shown here is derived from an EMBL/GenBank/DDBJ whole genome shotgun (WGS) entry which is preliminary data.</text>
</comment>
<dbReference type="InterPro" id="IPR011057">
    <property type="entry name" value="Mss4-like_sf"/>
</dbReference>
<dbReference type="PROSITE" id="PS51891">
    <property type="entry name" value="CENP_V_GFA"/>
    <property type="match status" value="1"/>
</dbReference>
<dbReference type="Proteomes" id="UP000537130">
    <property type="component" value="Unassembled WGS sequence"/>
</dbReference>
<dbReference type="PANTHER" id="PTHR33337:SF40">
    <property type="entry name" value="CENP-V_GFA DOMAIN-CONTAINING PROTEIN-RELATED"/>
    <property type="match status" value="1"/>
</dbReference>
<dbReference type="PANTHER" id="PTHR33337">
    <property type="entry name" value="GFA DOMAIN-CONTAINING PROTEIN"/>
    <property type="match status" value="1"/>
</dbReference>
<evidence type="ECO:0000256" key="1">
    <source>
        <dbReference type="ARBA" id="ARBA00005495"/>
    </source>
</evidence>
<reference evidence="6 7" key="1">
    <citation type="submission" date="2020-08" db="EMBL/GenBank/DDBJ databases">
        <title>Genomic Encyclopedia of Type Strains, Phase III (KMG-III): the genomes of soil and plant-associated and newly described type strains.</title>
        <authorList>
            <person name="Whitman W."/>
        </authorList>
    </citation>
    <scope>NUCLEOTIDE SEQUENCE [LARGE SCALE GENOMIC DNA]</scope>
    <source>
        <strain evidence="6 7">CECT 8654</strain>
    </source>
</reference>
<dbReference type="InterPro" id="IPR006913">
    <property type="entry name" value="CENP-V/GFA"/>
</dbReference>
<name>A0A7W4Z6K2_9GAMM</name>
<keyword evidence="7" id="KW-1185">Reference proteome</keyword>
<keyword evidence="2" id="KW-0479">Metal-binding</keyword>
<gene>
    <name evidence="6" type="ORF">FHR99_002637</name>
</gene>
<dbReference type="Pfam" id="PF04828">
    <property type="entry name" value="GFA"/>
    <property type="match status" value="1"/>
</dbReference>
<evidence type="ECO:0000259" key="5">
    <source>
        <dbReference type="PROSITE" id="PS51891"/>
    </source>
</evidence>